<dbReference type="SUPFAM" id="SSF88723">
    <property type="entry name" value="PIN domain-like"/>
    <property type="match status" value="1"/>
</dbReference>
<accession>A0A482WMB7</accession>
<reference evidence="2 3" key="1">
    <citation type="journal article" date="2017" name="Gigascience">
        <title>Genome sequence of the small brown planthopper, Laodelphax striatellus.</title>
        <authorList>
            <person name="Zhu J."/>
            <person name="Jiang F."/>
            <person name="Wang X."/>
            <person name="Yang P."/>
            <person name="Bao Y."/>
            <person name="Zhao W."/>
            <person name="Wang W."/>
            <person name="Lu H."/>
            <person name="Wang Q."/>
            <person name="Cui N."/>
            <person name="Li J."/>
            <person name="Chen X."/>
            <person name="Luo L."/>
            <person name="Yu J."/>
            <person name="Kang L."/>
            <person name="Cui F."/>
        </authorList>
    </citation>
    <scope>NUCLEOTIDE SEQUENCE [LARGE SCALE GENOMIC DNA]</scope>
    <source>
        <strain evidence="2">Lst14</strain>
    </source>
</reference>
<evidence type="ECO:0008006" key="4">
    <source>
        <dbReference type="Google" id="ProtNLM"/>
    </source>
</evidence>
<comment type="similarity">
    <text evidence="1">Belongs to the constitutive coactivator of PPAR-gamma family.</text>
</comment>
<protein>
    <recommendedName>
        <fullName evidence="4">Asteroid domain-containing protein</fullName>
    </recommendedName>
</protein>
<dbReference type="InterPro" id="IPR029060">
    <property type="entry name" value="PIN-like_dom_sf"/>
</dbReference>
<dbReference type="PANTHER" id="PTHR15976">
    <property type="entry name" value="CONSTITUTIVE COACTIVATOR OF PEROXISOME PROLIFERATOR-ACTIVATED RECEPTOR GAMMA"/>
    <property type="match status" value="1"/>
</dbReference>
<keyword evidence="3" id="KW-1185">Reference proteome</keyword>
<sequence>MGVQDLQAYLEGGTVQGSCSNVDLVRIAKSMSARLVKQSQKKGGNHAPNQFSLVVDDWACGGQWNRMVMFLSQFVNSLKKANIDLIVFFNGCIEPQRMNEWIQQQQRTRLKVNQVLRHMATKGTPPPKVWWTAPVCLRTAVRMVLRHLEVTVMCTMDDHRQEVIAYCRENQLHGLLADDAEYAAFQPPRYFSARHLKLTYKIHDVIPRKEVLRRSRVGCLPCHSPWLQSS</sequence>
<dbReference type="GO" id="GO:0005634">
    <property type="term" value="C:nucleus"/>
    <property type="evidence" value="ECO:0007669"/>
    <property type="project" value="TreeGrafter"/>
</dbReference>
<dbReference type="InterPro" id="IPR026784">
    <property type="entry name" value="Coact_PPARg"/>
</dbReference>
<dbReference type="EMBL" id="QKKF02031461">
    <property type="protein sequence ID" value="RZF34450.1"/>
    <property type="molecule type" value="Genomic_DNA"/>
</dbReference>
<evidence type="ECO:0000256" key="1">
    <source>
        <dbReference type="ARBA" id="ARBA00009495"/>
    </source>
</evidence>
<gene>
    <name evidence="2" type="ORF">LSTR_LSTR013020</name>
</gene>
<name>A0A482WMB7_LAOST</name>
<comment type="caution">
    <text evidence="2">The sequence shown here is derived from an EMBL/GenBank/DDBJ whole genome shotgun (WGS) entry which is preliminary data.</text>
</comment>
<dbReference type="Proteomes" id="UP000291343">
    <property type="component" value="Unassembled WGS sequence"/>
</dbReference>
<dbReference type="PANTHER" id="PTHR15976:SF16">
    <property type="entry name" value="ASTEROID DOMAIN-CONTAINING PROTEIN"/>
    <property type="match status" value="1"/>
</dbReference>
<evidence type="ECO:0000313" key="2">
    <source>
        <dbReference type="EMBL" id="RZF34450.1"/>
    </source>
</evidence>
<evidence type="ECO:0000313" key="3">
    <source>
        <dbReference type="Proteomes" id="UP000291343"/>
    </source>
</evidence>
<organism evidence="2 3">
    <name type="scientific">Laodelphax striatellus</name>
    <name type="common">Small brown planthopper</name>
    <name type="synonym">Delphax striatella</name>
    <dbReference type="NCBI Taxonomy" id="195883"/>
    <lineage>
        <taxon>Eukaryota</taxon>
        <taxon>Metazoa</taxon>
        <taxon>Ecdysozoa</taxon>
        <taxon>Arthropoda</taxon>
        <taxon>Hexapoda</taxon>
        <taxon>Insecta</taxon>
        <taxon>Pterygota</taxon>
        <taxon>Neoptera</taxon>
        <taxon>Paraneoptera</taxon>
        <taxon>Hemiptera</taxon>
        <taxon>Auchenorrhyncha</taxon>
        <taxon>Fulgoroidea</taxon>
        <taxon>Delphacidae</taxon>
        <taxon>Criomorphinae</taxon>
        <taxon>Laodelphax</taxon>
    </lineage>
</organism>
<dbReference type="OrthoDB" id="10061469at2759"/>
<dbReference type="InParanoid" id="A0A482WMB7"/>
<proteinExistence type="inferred from homology"/>
<dbReference type="Gene3D" id="3.40.50.1010">
    <property type="entry name" value="5'-nuclease"/>
    <property type="match status" value="1"/>
</dbReference>
<dbReference type="AlphaFoldDB" id="A0A482WMB7"/>